<dbReference type="AlphaFoldDB" id="D1C717"/>
<organism evidence="3 4">
    <name type="scientific">Sphaerobacter thermophilus (strain ATCC 49802 / DSM 20745 / KCCM 41009 / NCIMB 13125 / S 6022)</name>
    <dbReference type="NCBI Taxonomy" id="479434"/>
    <lineage>
        <taxon>Bacteria</taxon>
        <taxon>Pseudomonadati</taxon>
        <taxon>Thermomicrobiota</taxon>
        <taxon>Thermomicrobia</taxon>
        <taxon>Sphaerobacterales</taxon>
        <taxon>Sphaerobacterineae</taxon>
        <taxon>Sphaerobacteraceae</taxon>
        <taxon>Sphaerobacter</taxon>
    </lineage>
</organism>
<reference evidence="4" key="1">
    <citation type="submission" date="2009-11" db="EMBL/GenBank/DDBJ databases">
        <title>The complete chromosome 1 of Sphaerobacter thermophilus DSM 20745.</title>
        <authorList>
            <person name="Lucas S."/>
            <person name="Copeland A."/>
            <person name="Lapidus A."/>
            <person name="Glavina del Rio T."/>
            <person name="Dalin E."/>
            <person name="Tice H."/>
            <person name="Bruce D."/>
            <person name="Goodwin L."/>
            <person name="Pitluck S."/>
            <person name="Kyrpides N."/>
            <person name="Mavromatis K."/>
            <person name="Ivanova N."/>
            <person name="Mikhailova N."/>
            <person name="LaButti K.M."/>
            <person name="Clum A."/>
            <person name="Sun H.I."/>
            <person name="Brettin T."/>
            <person name="Detter J.C."/>
            <person name="Han C."/>
            <person name="Larimer F."/>
            <person name="Land M."/>
            <person name="Hauser L."/>
            <person name="Markowitz V."/>
            <person name="Cheng J.F."/>
            <person name="Hugenholtz P."/>
            <person name="Woyke T."/>
            <person name="Wu D."/>
            <person name="Steenblock K."/>
            <person name="Schneider S."/>
            <person name="Pukall R."/>
            <person name="Goeker M."/>
            <person name="Klenk H.P."/>
            <person name="Eisen J.A."/>
        </authorList>
    </citation>
    <scope>NUCLEOTIDE SEQUENCE [LARGE SCALE GENOMIC DNA]</scope>
    <source>
        <strain evidence="4">ATCC 49802 / DSM 20745 / S 6022</strain>
    </source>
</reference>
<dbReference type="HOGENOM" id="CLU_1936779_0_0_0"/>
<protein>
    <submittedName>
        <fullName evidence="3">Transcriptional regulator, XRE family</fullName>
    </submittedName>
</protein>
<feature type="region of interest" description="Disordered" evidence="1">
    <location>
        <begin position="102"/>
        <end position="130"/>
    </location>
</feature>
<dbReference type="PROSITE" id="PS50943">
    <property type="entry name" value="HTH_CROC1"/>
    <property type="match status" value="1"/>
</dbReference>
<name>D1C717_SPHTD</name>
<dbReference type="STRING" id="479434.Sthe_0339"/>
<dbReference type="eggNOG" id="COG1396">
    <property type="taxonomic scope" value="Bacteria"/>
</dbReference>
<dbReference type="InParanoid" id="D1C717"/>
<evidence type="ECO:0000313" key="3">
    <source>
        <dbReference type="EMBL" id="ACZ37778.1"/>
    </source>
</evidence>
<dbReference type="InterPro" id="IPR010982">
    <property type="entry name" value="Lambda_DNA-bd_dom_sf"/>
</dbReference>
<dbReference type="SMART" id="SM00530">
    <property type="entry name" value="HTH_XRE"/>
    <property type="match status" value="1"/>
</dbReference>
<dbReference type="Gene3D" id="1.10.260.40">
    <property type="entry name" value="lambda repressor-like DNA-binding domains"/>
    <property type="match status" value="1"/>
</dbReference>
<evidence type="ECO:0000256" key="1">
    <source>
        <dbReference type="SAM" id="MobiDB-lite"/>
    </source>
</evidence>
<gene>
    <name evidence="3" type="ordered locus">Sthe_0339</name>
</gene>
<dbReference type="KEGG" id="sti:Sthe_0339"/>
<accession>D1C717</accession>
<dbReference type="OrthoDB" id="337567at2"/>
<dbReference type="GO" id="GO:0003677">
    <property type="term" value="F:DNA binding"/>
    <property type="evidence" value="ECO:0007669"/>
    <property type="project" value="InterPro"/>
</dbReference>
<keyword evidence="4" id="KW-1185">Reference proteome</keyword>
<dbReference type="InterPro" id="IPR001387">
    <property type="entry name" value="Cro/C1-type_HTH"/>
</dbReference>
<dbReference type="SUPFAM" id="SSF47413">
    <property type="entry name" value="lambda repressor-like DNA-binding domains"/>
    <property type="match status" value="1"/>
</dbReference>
<dbReference type="RefSeq" id="WP_012870826.1">
    <property type="nucleotide sequence ID" value="NC_013523.1"/>
</dbReference>
<dbReference type="EMBL" id="CP001823">
    <property type="protein sequence ID" value="ACZ37778.1"/>
    <property type="molecule type" value="Genomic_DNA"/>
</dbReference>
<sequence>MSDYRQMNDDLDAYIATLNEGERAEIAAASEALDIAHLLYHARLHRGLTQKEAAARSGLQQQAISRLERAATNITLATLQRYLGALGYTVVLSVRDKKSGRVVAEGSSSPVGMTHVAPTRRPPTRQLATR</sequence>
<proteinExistence type="predicted"/>
<dbReference type="Proteomes" id="UP000002027">
    <property type="component" value="Chromosome 1"/>
</dbReference>
<reference evidence="3 4" key="2">
    <citation type="journal article" date="2010" name="Stand. Genomic Sci.">
        <title>Complete genome sequence of Desulfohalobium retbaense type strain (HR(100)).</title>
        <authorList>
            <person name="Spring S."/>
            <person name="Nolan M."/>
            <person name="Lapidus A."/>
            <person name="Glavina Del Rio T."/>
            <person name="Copeland A."/>
            <person name="Tice H."/>
            <person name="Cheng J.F."/>
            <person name="Lucas S."/>
            <person name="Land M."/>
            <person name="Chen F."/>
            <person name="Bruce D."/>
            <person name="Goodwin L."/>
            <person name="Pitluck S."/>
            <person name="Ivanova N."/>
            <person name="Mavromatis K."/>
            <person name="Mikhailova N."/>
            <person name="Pati A."/>
            <person name="Chen A."/>
            <person name="Palaniappan K."/>
            <person name="Hauser L."/>
            <person name="Chang Y.J."/>
            <person name="Jeffries C.D."/>
            <person name="Munk C."/>
            <person name="Kiss H."/>
            <person name="Chain P."/>
            <person name="Han C."/>
            <person name="Brettin T."/>
            <person name="Detter J.C."/>
            <person name="Schuler E."/>
            <person name="Goker M."/>
            <person name="Rohde M."/>
            <person name="Bristow J."/>
            <person name="Eisen J.A."/>
            <person name="Markowitz V."/>
            <person name="Hugenholtz P."/>
            <person name="Kyrpides N.C."/>
            <person name="Klenk H.P."/>
        </authorList>
    </citation>
    <scope>NUCLEOTIDE SEQUENCE [LARGE SCALE GENOMIC DNA]</scope>
    <source>
        <strain evidence="4">ATCC 49802 / DSM 20745 / S 6022</strain>
    </source>
</reference>
<feature type="domain" description="HTH cro/C1-type" evidence="2">
    <location>
        <begin position="39"/>
        <end position="93"/>
    </location>
</feature>
<evidence type="ECO:0000313" key="4">
    <source>
        <dbReference type="Proteomes" id="UP000002027"/>
    </source>
</evidence>
<dbReference type="Pfam" id="PF01381">
    <property type="entry name" value="HTH_3"/>
    <property type="match status" value="1"/>
</dbReference>
<dbReference type="CDD" id="cd00093">
    <property type="entry name" value="HTH_XRE"/>
    <property type="match status" value="1"/>
</dbReference>
<evidence type="ECO:0000259" key="2">
    <source>
        <dbReference type="PROSITE" id="PS50943"/>
    </source>
</evidence>